<evidence type="ECO:0000313" key="3">
    <source>
        <dbReference type="EMBL" id="MBO1835020.1"/>
    </source>
</evidence>
<dbReference type="Proteomes" id="UP000664048">
    <property type="component" value="Unassembled WGS sequence"/>
</dbReference>
<evidence type="ECO:0000256" key="1">
    <source>
        <dbReference type="SAM" id="MobiDB-lite"/>
    </source>
</evidence>
<reference evidence="3 5" key="2">
    <citation type="submission" date="2021-03" db="EMBL/GenBank/DDBJ databases">
        <title>Clinical course, treatment and visual outcome of an outbreak of Burkholderia contaminans endophthalmitis following cataract surgery.</title>
        <authorList>
            <person name="Lind C."/>
            <person name="Olsen K."/>
            <person name="Angelsen N.K."/>
            <person name="Krefting E.A."/>
            <person name="Fossen K."/>
            <person name="Gravningen K."/>
            <person name="Depoorter E."/>
            <person name="Vandamme P."/>
            <person name="Bertelsen G."/>
        </authorList>
    </citation>
    <scope>NUCLEOTIDE SEQUENCE [LARGE SCALE GENOMIC DNA]</scope>
    <source>
        <strain evidence="3 5">51242556</strain>
    </source>
</reference>
<reference evidence="2" key="1">
    <citation type="submission" date="2021-01" db="EMBL/GenBank/DDBJ databases">
        <title>Outbreak of Burkholderia contaminns endophthalmitis traced to a clinical ventilation system.</title>
        <authorList>
            <person name="Lipuma J."/>
            <person name="Spilker T."/>
            <person name="Kratholm J."/>
        </authorList>
    </citation>
    <scope>NUCLEOTIDE SEQUENCE</scope>
    <source>
        <strain evidence="2">HI4954</strain>
    </source>
</reference>
<evidence type="ECO:0000313" key="2">
    <source>
        <dbReference type="EMBL" id="MBK1932125.1"/>
    </source>
</evidence>
<proteinExistence type="predicted"/>
<dbReference type="AlphaFoldDB" id="A0AAP1V5F3"/>
<dbReference type="RefSeq" id="WP_200162047.1">
    <property type="nucleotide sequence ID" value="NZ_JAENHZ010000008.1"/>
</dbReference>
<dbReference type="EMBL" id="JAGEMX010000025">
    <property type="protein sequence ID" value="MBO1835020.1"/>
    <property type="molecule type" value="Genomic_DNA"/>
</dbReference>
<feature type="region of interest" description="Disordered" evidence="1">
    <location>
        <begin position="1"/>
        <end position="32"/>
    </location>
</feature>
<feature type="compositionally biased region" description="Polar residues" evidence="1">
    <location>
        <begin position="16"/>
        <end position="32"/>
    </location>
</feature>
<protein>
    <submittedName>
        <fullName evidence="2">Uncharacterized protein</fullName>
    </submittedName>
</protein>
<dbReference type="EMBL" id="JAENIB010000007">
    <property type="protein sequence ID" value="MBK1932125.1"/>
    <property type="molecule type" value="Genomic_DNA"/>
</dbReference>
<dbReference type="Proteomes" id="UP000611459">
    <property type="component" value="Unassembled WGS sequence"/>
</dbReference>
<evidence type="ECO:0000313" key="5">
    <source>
        <dbReference type="Proteomes" id="UP000664048"/>
    </source>
</evidence>
<name>A0AAP1V5F3_9BURK</name>
<accession>A0AAP1V5F3</accession>
<gene>
    <name evidence="3" type="ORF">J4M89_37135</name>
    <name evidence="2" type="ORF">JIN94_19740</name>
</gene>
<organism evidence="2 4">
    <name type="scientific">Burkholderia contaminans</name>
    <dbReference type="NCBI Taxonomy" id="488447"/>
    <lineage>
        <taxon>Bacteria</taxon>
        <taxon>Pseudomonadati</taxon>
        <taxon>Pseudomonadota</taxon>
        <taxon>Betaproteobacteria</taxon>
        <taxon>Burkholderiales</taxon>
        <taxon>Burkholderiaceae</taxon>
        <taxon>Burkholderia</taxon>
        <taxon>Burkholderia cepacia complex</taxon>
    </lineage>
</organism>
<comment type="caution">
    <text evidence="2">The sequence shown here is derived from an EMBL/GenBank/DDBJ whole genome shotgun (WGS) entry which is preliminary data.</text>
</comment>
<sequence>MAPFVHVPQGRRARSSLISTTRGRGTQARPQSSIQFHMRHPYIQAAGRLEVKARHVAAVLTVIVVGSAIAWTCSRELSRQFMAAERSPNIVIPPGYKVQIDGRAVVVSGHDRCPTDSNPSVNFWIGGRPDGDLRPTTGCVVVAPSSDSVRVQVGARGGLADETWRIEHGERDGLQVTLVRRPNGDLVVPAAN</sequence>
<evidence type="ECO:0000313" key="4">
    <source>
        <dbReference type="Proteomes" id="UP000611459"/>
    </source>
</evidence>
<keyword evidence="5" id="KW-1185">Reference proteome</keyword>